<evidence type="ECO:0000313" key="10">
    <source>
        <dbReference type="EMBL" id="EAS02052.3"/>
    </source>
</evidence>
<dbReference type="Pfam" id="PF00097">
    <property type="entry name" value="zf-C3HC4"/>
    <property type="match status" value="1"/>
</dbReference>
<dbReference type="Gene3D" id="3.30.40.10">
    <property type="entry name" value="Zinc/RING finger domain, C3HC4 (zinc finger)"/>
    <property type="match status" value="1"/>
</dbReference>
<keyword evidence="3" id="KW-0677">Repeat</keyword>
<dbReference type="PROSITE" id="PS50119">
    <property type="entry name" value="ZF_BBOX"/>
    <property type="match status" value="1"/>
</dbReference>
<dbReference type="InterPro" id="IPR015915">
    <property type="entry name" value="Kelch-typ_b-propeller"/>
</dbReference>
<dbReference type="SUPFAM" id="SSF57845">
    <property type="entry name" value="B-box zinc-binding domain"/>
    <property type="match status" value="1"/>
</dbReference>
<dbReference type="GeneID" id="7825646"/>
<feature type="compositionally biased region" description="Low complexity" evidence="7">
    <location>
        <begin position="553"/>
        <end position="564"/>
    </location>
</feature>
<dbReference type="Gene3D" id="3.30.160.60">
    <property type="entry name" value="Classic Zinc Finger"/>
    <property type="match status" value="1"/>
</dbReference>
<sequence length="1091" mass="123952">MNCQGCNNQYNETDRSPRLLINCGHSICEKCTAELYRDGQIVCPECRFKNIAPMVTCFPRNLALININKQQPLANMVTPAKTNLGFQSSILLNSNVTSLYVNKENNQTTQQQNQNLQGLTNTSLSNFKAANYILQEITPPAKSQSQQSFYPNTNTTSELKTLDSNIKDANLLSERYAICQKHFKKFEAYCEDDQLLLCITCILEDGHRQHSIDSIENSVQKQKQKQSEFFDQSRQQEKKAINIMQQIDANLKDLSSQAQVQLSEICSFFSDVKKIINEKESKLKSKVQDALLDQENQMKQLEKYYQNHISDVNEFQTLYRQCSVMQDVEYLKSLQKTKQIMSKINQVQQIDKIEFKQIQNFFSKDSELHALTKSMLSLQTLNQANQQNPLTTQVQLVQTKKQLNQVQQNNTSSNSNKEILNNNTQTSNITNQPSSNAISSSSNQNPQQQNKKPNTVYQTGNKPAVKRVQNRKEVASIGPLGITCVQQQNIYRTKSNQIMQKKDQTKEAIGTSYGNNSNQNCQQTLQQAVTTGNLNIQQNLNQGNYKLGRNDRSTSSTNPQSISSELNKPLNNYHELRNILKEKLTQQNNEQNVNRGEKSLTPSKRISNYSNSSYQNDNLNFFNKEKNLPNISPLRSNNITNIQQQVQSSNNQLKQVFQINEGLPLNSKTMYSNGQAQYKSTDKISQQDFNDTTQKSRSIYKPSSTQSKINQIGQGDELDDQNFQFIDNNSYPESARKDLFQCQINSNNLNVLTSGQKPNSNTNSIMNSNNLMKSMRTDITDMFMNRCDFSTISTYQNGSFIYVFGGFIESSQYAIERFDINRNVWEQVDILPTNRAKFSMVGLDNGNILIIGGKQDGMRIALCEEYDPKTNKLTISSMMLSSPKSGFGAVNLGRDKIIIIGGNDGQNVQDLVEMYDKASMKLPKKLCSMIEKRDELAVTLGLDKKIYAIGGFGGTKNVCLRTAERYDPETDRWETIAPLNVPRRALAAVTLPDGIYAIGGFDGQNYLSSVEKYDESLNQWIFISSMNFPRCTLSAVTSKDNQFIYVLGGFDNGPLDTVERYNIFEDKWEMYSKMSYKRFMHSSIMISGQFA</sequence>
<evidence type="ECO:0000256" key="6">
    <source>
        <dbReference type="PROSITE-ProRule" id="PRU00024"/>
    </source>
</evidence>
<dbReference type="SMART" id="SM00612">
    <property type="entry name" value="Kelch"/>
    <property type="match status" value="6"/>
</dbReference>
<evidence type="ECO:0000259" key="8">
    <source>
        <dbReference type="PROSITE" id="PS50089"/>
    </source>
</evidence>
<evidence type="ECO:0000256" key="4">
    <source>
        <dbReference type="ARBA" id="ARBA00022771"/>
    </source>
</evidence>
<dbReference type="OrthoDB" id="191037at2759"/>
<evidence type="ECO:0000256" key="1">
    <source>
        <dbReference type="ARBA" id="ARBA00022441"/>
    </source>
</evidence>
<dbReference type="SUPFAM" id="SSF117281">
    <property type="entry name" value="Kelch motif"/>
    <property type="match status" value="2"/>
</dbReference>
<reference evidence="11" key="1">
    <citation type="journal article" date="2006" name="PLoS Biol.">
        <title>Macronuclear genome sequence of the ciliate Tetrahymena thermophila, a model eukaryote.</title>
        <authorList>
            <person name="Eisen J.A."/>
            <person name="Coyne R.S."/>
            <person name="Wu M."/>
            <person name="Wu D."/>
            <person name="Thiagarajan M."/>
            <person name="Wortman J.R."/>
            <person name="Badger J.H."/>
            <person name="Ren Q."/>
            <person name="Amedeo P."/>
            <person name="Jones K.M."/>
            <person name="Tallon L.J."/>
            <person name="Delcher A.L."/>
            <person name="Salzberg S.L."/>
            <person name="Silva J.C."/>
            <person name="Haas B.J."/>
            <person name="Majoros W.H."/>
            <person name="Farzad M."/>
            <person name="Carlton J.M."/>
            <person name="Smith R.K. Jr."/>
            <person name="Garg J."/>
            <person name="Pearlman R.E."/>
            <person name="Karrer K.M."/>
            <person name="Sun L."/>
            <person name="Manning G."/>
            <person name="Elde N.C."/>
            <person name="Turkewitz A.P."/>
            <person name="Asai D.J."/>
            <person name="Wilkes D.E."/>
            <person name="Wang Y."/>
            <person name="Cai H."/>
            <person name="Collins K."/>
            <person name="Stewart B.A."/>
            <person name="Lee S.R."/>
            <person name="Wilamowska K."/>
            <person name="Weinberg Z."/>
            <person name="Ruzzo W.L."/>
            <person name="Wloga D."/>
            <person name="Gaertig J."/>
            <person name="Frankel J."/>
            <person name="Tsao C.-C."/>
            <person name="Gorovsky M.A."/>
            <person name="Keeling P.J."/>
            <person name="Waller R.F."/>
            <person name="Patron N.J."/>
            <person name="Cherry J.M."/>
            <person name="Stover N.A."/>
            <person name="Krieger C.J."/>
            <person name="del Toro C."/>
            <person name="Ryder H.F."/>
            <person name="Williamson S.C."/>
            <person name="Barbeau R.A."/>
            <person name="Hamilton E.P."/>
            <person name="Orias E."/>
        </authorList>
    </citation>
    <scope>NUCLEOTIDE SEQUENCE [LARGE SCALE GENOMIC DNA]</scope>
    <source>
        <strain evidence="11">SB210</strain>
    </source>
</reference>
<keyword evidence="11" id="KW-1185">Reference proteome</keyword>
<name>I7M332_TETTS</name>
<dbReference type="Pfam" id="PF00643">
    <property type="entry name" value="zf-B_box"/>
    <property type="match status" value="1"/>
</dbReference>
<feature type="region of interest" description="Disordered" evidence="7">
    <location>
        <begin position="405"/>
        <end position="464"/>
    </location>
</feature>
<gene>
    <name evidence="10" type="ORF">TTHERM_00502430</name>
</gene>
<feature type="domain" description="RING-type" evidence="8">
    <location>
        <begin position="3"/>
        <end position="47"/>
    </location>
</feature>
<protein>
    <submittedName>
        <fullName evidence="10">Kelch motif protein</fullName>
    </submittedName>
</protein>
<feature type="region of interest" description="Disordered" evidence="7">
    <location>
        <begin position="584"/>
        <end position="620"/>
    </location>
</feature>
<dbReference type="STRING" id="312017.I7M332"/>
<dbReference type="Pfam" id="PF01344">
    <property type="entry name" value="Kelch_1"/>
    <property type="match status" value="2"/>
</dbReference>
<dbReference type="GO" id="GO:0008270">
    <property type="term" value="F:zinc ion binding"/>
    <property type="evidence" value="ECO:0007669"/>
    <property type="project" value="UniProtKB-KW"/>
</dbReference>
<dbReference type="PANTHER" id="PTHR24412:SF489">
    <property type="entry name" value="RING FINGER DOMAIN AND KELCH REPEAT-CONTAINING PROTEIN DDB_G0271372"/>
    <property type="match status" value="1"/>
</dbReference>
<dbReference type="PROSITE" id="PS50089">
    <property type="entry name" value="ZF_RING_2"/>
    <property type="match status" value="1"/>
</dbReference>
<feature type="compositionally biased region" description="Low complexity" evidence="7">
    <location>
        <begin position="607"/>
        <end position="620"/>
    </location>
</feature>
<feature type="compositionally biased region" description="Polar residues" evidence="7">
    <location>
        <begin position="585"/>
        <end position="606"/>
    </location>
</feature>
<dbReference type="InParanoid" id="I7M332"/>
<dbReference type="Pfam" id="PF24681">
    <property type="entry name" value="Kelch_KLHDC2_KLHL20_DRC7"/>
    <property type="match status" value="1"/>
</dbReference>
<keyword evidence="5" id="KW-0862">Zinc</keyword>
<dbReference type="InterPro" id="IPR000315">
    <property type="entry name" value="Znf_B-box"/>
</dbReference>
<evidence type="ECO:0000259" key="9">
    <source>
        <dbReference type="PROSITE" id="PS50119"/>
    </source>
</evidence>
<dbReference type="InterPro" id="IPR018957">
    <property type="entry name" value="Znf_C3HC4_RING-type"/>
</dbReference>
<dbReference type="EMBL" id="GG662548">
    <property type="protein sequence ID" value="EAS02052.3"/>
    <property type="molecule type" value="Genomic_DNA"/>
</dbReference>
<keyword evidence="1" id="KW-0880">Kelch repeat</keyword>
<dbReference type="CDD" id="cd19769">
    <property type="entry name" value="Bbox2_TRIM16-like"/>
    <property type="match status" value="1"/>
</dbReference>
<dbReference type="SUPFAM" id="SSF57850">
    <property type="entry name" value="RING/U-box"/>
    <property type="match status" value="1"/>
</dbReference>
<dbReference type="InterPro" id="IPR006652">
    <property type="entry name" value="Kelch_1"/>
</dbReference>
<dbReference type="RefSeq" id="XP_001022297.3">
    <property type="nucleotide sequence ID" value="XM_001022297.3"/>
</dbReference>
<evidence type="ECO:0000256" key="7">
    <source>
        <dbReference type="SAM" id="MobiDB-lite"/>
    </source>
</evidence>
<evidence type="ECO:0000313" key="11">
    <source>
        <dbReference type="Proteomes" id="UP000009168"/>
    </source>
</evidence>
<evidence type="ECO:0000256" key="2">
    <source>
        <dbReference type="ARBA" id="ARBA00022723"/>
    </source>
</evidence>
<evidence type="ECO:0000256" key="5">
    <source>
        <dbReference type="ARBA" id="ARBA00022833"/>
    </source>
</evidence>
<dbReference type="Gene3D" id="2.120.10.80">
    <property type="entry name" value="Kelch-type beta propeller"/>
    <property type="match status" value="2"/>
</dbReference>
<dbReference type="InterPro" id="IPR013083">
    <property type="entry name" value="Znf_RING/FYVE/PHD"/>
</dbReference>
<feature type="region of interest" description="Disordered" evidence="7">
    <location>
        <begin position="544"/>
        <end position="570"/>
    </location>
</feature>
<keyword evidence="2" id="KW-0479">Metal-binding</keyword>
<dbReference type="Proteomes" id="UP000009168">
    <property type="component" value="Unassembled WGS sequence"/>
</dbReference>
<accession>I7M332</accession>
<dbReference type="AlphaFoldDB" id="I7M332"/>
<keyword evidence="4 6" id="KW-0863">Zinc-finger</keyword>
<evidence type="ECO:0000256" key="3">
    <source>
        <dbReference type="ARBA" id="ARBA00022737"/>
    </source>
</evidence>
<feature type="compositionally biased region" description="Low complexity" evidence="7">
    <location>
        <begin position="405"/>
        <end position="454"/>
    </location>
</feature>
<organism evidence="10 11">
    <name type="scientific">Tetrahymena thermophila (strain SB210)</name>
    <dbReference type="NCBI Taxonomy" id="312017"/>
    <lineage>
        <taxon>Eukaryota</taxon>
        <taxon>Sar</taxon>
        <taxon>Alveolata</taxon>
        <taxon>Ciliophora</taxon>
        <taxon>Intramacronucleata</taxon>
        <taxon>Oligohymenophorea</taxon>
        <taxon>Hymenostomatida</taxon>
        <taxon>Tetrahymenina</taxon>
        <taxon>Tetrahymenidae</taxon>
        <taxon>Tetrahymena</taxon>
    </lineage>
</organism>
<dbReference type="PANTHER" id="PTHR24412">
    <property type="entry name" value="KELCH PROTEIN"/>
    <property type="match status" value="1"/>
</dbReference>
<dbReference type="InterPro" id="IPR001841">
    <property type="entry name" value="Znf_RING"/>
</dbReference>
<feature type="domain" description="B box-type" evidence="9">
    <location>
        <begin position="174"/>
        <end position="215"/>
    </location>
</feature>
<proteinExistence type="predicted"/>
<dbReference type="KEGG" id="tet:TTHERM_00502430"/>